<reference evidence="6 9" key="1">
    <citation type="submission" date="2023-02" db="EMBL/GenBank/DDBJ databases">
        <title>Pathogen: clinical or host-associated sample.</title>
        <authorList>
            <person name="Hergert J."/>
            <person name="Casey R."/>
            <person name="Wagner J."/>
            <person name="Young E.L."/>
            <person name="Oakeson K.F."/>
        </authorList>
    </citation>
    <scope>NUCLEOTIDE SEQUENCE</scope>
    <source>
        <strain evidence="7 9">2022CK-00829</strain>
        <strain evidence="6">2022CK-00830</strain>
    </source>
</reference>
<dbReference type="PRINTS" id="PR00036">
    <property type="entry name" value="HTHLACI"/>
</dbReference>
<dbReference type="GO" id="GO:0000976">
    <property type="term" value="F:transcription cis-regulatory region binding"/>
    <property type="evidence" value="ECO:0007669"/>
    <property type="project" value="TreeGrafter"/>
</dbReference>
<keyword evidence="9" id="KW-1185">Reference proteome</keyword>
<evidence type="ECO:0000313" key="6">
    <source>
        <dbReference type="EMBL" id="WDH83004.1"/>
    </source>
</evidence>
<dbReference type="RefSeq" id="WP_047911388.1">
    <property type="nucleotide sequence ID" value="NZ_CP118101.1"/>
</dbReference>
<organism evidence="6 8">
    <name type="scientific">Paenibacillus urinalis</name>
    <dbReference type="NCBI Taxonomy" id="521520"/>
    <lineage>
        <taxon>Bacteria</taxon>
        <taxon>Bacillati</taxon>
        <taxon>Bacillota</taxon>
        <taxon>Bacilli</taxon>
        <taxon>Bacillales</taxon>
        <taxon>Paenibacillaceae</taxon>
        <taxon>Paenibacillus</taxon>
    </lineage>
</organism>
<dbReference type="AlphaFoldDB" id="A0AAX3N1I0"/>
<dbReference type="PROSITE" id="PS50943">
    <property type="entry name" value="HTH_CROC1"/>
    <property type="match status" value="1"/>
</dbReference>
<dbReference type="CDD" id="cd06294">
    <property type="entry name" value="PBP1_MalR-like"/>
    <property type="match status" value="1"/>
</dbReference>
<dbReference type="Proteomes" id="UP001220962">
    <property type="component" value="Chromosome"/>
</dbReference>
<sequence length="345" mass="38252">MAVTIKDVAKMAGVSPSTVSRVLSGHPRISQKTASKVRTIMTELGYHPNMMAKSLVSKTTKSIGVILPKPAEELFLNTFFMELIRGIVSQANKSGYDIVISSGANEQEEVEAVGRLVHGGRIDGAVLLHSRQNDPVVEYLHNLDFPFVLVGRNEQYQDVLSVDTDNVQAAYDATRHLISFGHERIGFVSGPKNLIVSKDRMKGYKKAMHEAGLSTKSEWIVEDDFLQESGYRAMSFFMTLPERPTALVVIDDVVSFGVLRGLNELGYKVPEDLCIVSFNNNAVSELYSPPLSSVDIGIYHLGYVASQALIQAIQGDDKSLFCKRHIIPHRLMVRQSSMYNVMRTT</sequence>
<dbReference type="PANTHER" id="PTHR30146">
    <property type="entry name" value="LACI-RELATED TRANSCRIPTIONAL REPRESSOR"/>
    <property type="match status" value="1"/>
</dbReference>
<dbReference type="InterPro" id="IPR001387">
    <property type="entry name" value="Cro/C1-type_HTH"/>
</dbReference>
<proteinExistence type="predicted"/>
<dbReference type="EMBL" id="CP118101">
    <property type="protein sequence ID" value="WDH83004.1"/>
    <property type="molecule type" value="Genomic_DNA"/>
</dbReference>
<evidence type="ECO:0000259" key="4">
    <source>
        <dbReference type="PROSITE" id="PS50932"/>
    </source>
</evidence>
<dbReference type="SUPFAM" id="SSF47413">
    <property type="entry name" value="lambda repressor-like DNA-binding domains"/>
    <property type="match status" value="1"/>
</dbReference>
<dbReference type="InterPro" id="IPR010982">
    <property type="entry name" value="Lambda_DNA-bd_dom_sf"/>
</dbReference>
<evidence type="ECO:0000259" key="5">
    <source>
        <dbReference type="PROSITE" id="PS50943"/>
    </source>
</evidence>
<feature type="domain" description="HTH lacI-type" evidence="4">
    <location>
        <begin position="3"/>
        <end position="57"/>
    </location>
</feature>
<evidence type="ECO:0000313" key="8">
    <source>
        <dbReference type="Proteomes" id="UP001220962"/>
    </source>
</evidence>
<keyword evidence="2 6" id="KW-0238">DNA-binding</keyword>
<dbReference type="InterPro" id="IPR046335">
    <property type="entry name" value="LacI/GalR-like_sensor"/>
</dbReference>
<dbReference type="Pfam" id="PF00356">
    <property type="entry name" value="LacI"/>
    <property type="match status" value="1"/>
</dbReference>
<dbReference type="InterPro" id="IPR000843">
    <property type="entry name" value="HTH_LacI"/>
</dbReference>
<feature type="domain" description="HTH cro/C1-type" evidence="5">
    <location>
        <begin position="4"/>
        <end position="47"/>
    </location>
</feature>
<dbReference type="SUPFAM" id="SSF53822">
    <property type="entry name" value="Periplasmic binding protein-like I"/>
    <property type="match status" value="1"/>
</dbReference>
<name>A0AAX3N1I0_9BACL</name>
<keyword evidence="3" id="KW-0804">Transcription</keyword>
<evidence type="ECO:0000313" key="9">
    <source>
        <dbReference type="Proteomes" id="UP001221519"/>
    </source>
</evidence>
<dbReference type="Gene3D" id="3.40.50.2300">
    <property type="match status" value="2"/>
</dbReference>
<dbReference type="Gene3D" id="1.10.260.40">
    <property type="entry name" value="lambda repressor-like DNA-binding domains"/>
    <property type="match status" value="1"/>
</dbReference>
<dbReference type="PROSITE" id="PS50932">
    <property type="entry name" value="HTH_LACI_2"/>
    <property type="match status" value="1"/>
</dbReference>
<dbReference type="Proteomes" id="UP001221519">
    <property type="component" value="Chromosome"/>
</dbReference>
<dbReference type="SMART" id="SM00354">
    <property type="entry name" value="HTH_LACI"/>
    <property type="match status" value="1"/>
</dbReference>
<dbReference type="GO" id="GO:0003700">
    <property type="term" value="F:DNA-binding transcription factor activity"/>
    <property type="evidence" value="ECO:0007669"/>
    <property type="project" value="TreeGrafter"/>
</dbReference>
<keyword evidence="1" id="KW-0805">Transcription regulation</keyword>
<dbReference type="InterPro" id="IPR028082">
    <property type="entry name" value="Peripla_BP_I"/>
</dbReference>
<evidence type="ECO:0000256" key="3">
    <source>
        <dbReference type="ARBA" id="ARBA00023163"/>
    </source>
</evidence>
<gene>
    <name evidence="6" type="ORF">PUW23_01805</name>
    <name evidence="7" type="ORF">PUW25_01810</name>
</gene>
<evidence type="ECO:0000256" key="1">
    <source>
        <dbReference type="ARBA" id="ARBA00023015"/>
    </source>
</evidence>
<dbReference type="Pfam" id="PF13377">
    <property type="entry name" value="Peripla_BP_3"/>
    <property type="match status" value="1"/>
</dbReference>
<dbReference type="CDD" id="cd01392">
    <property type="entry name" value="HTH_LacI"/>
    <property type="match status" value="1"/>
</dbReference>
<dbReference type="EMBL" id="CP118108">
    <property type="protein sequence ID" value="WDI02749.1"/>
    <property type="molecule type" value="Genomic_DNA"/>
</dbReference>
<accession>A0AAX3N1I0</accession>
<dbReference type="PROSITE" id="PS00356">
    <property type="entry name" value="HTH_LACI_1"/>
    <property type="match status" value="1"/>
</dbReference>
<evidence type="ECO:0000256" key="2">
    <source>
        <dbReference type="ARBA" id="ARBA00023125"/>
    </source>
</evidence>
<evidence type="ECO:0000313" key="7">
    <source>
        <dbReference type="EMBL" id="WDI02749.1"/>
    </source>
</evidence>
<protein>
    <submittedName>
        <fullName evidence="6">LacI family DNA-binding transcriptional regulator</fullName>
    </submittedName>
</protein>
<dbReference type="PANTHER" id="PTHR30146:SF109">
    <property type="entry name" value="HTH-TYPE TRANSCRIPTIONAL REGULATOR GALS"/>
    <property type="match status" value="1"/>
</dbReference>